<protein>
    <submittedName>
        <fullName evidence="6">TauD/TfdA family dioxygenase</fullName>
    </submittedName>
</protein>
<keyword evidence="3" id="KW-0408">Iron</keyword>
<keyword evidence="6" id="KW-0223">Dioxygenase</keyword>
<comment type="cofactor">
    <cofactor evidence="1">
        <name>Fe(2+)</name>
        <dbReference type="ChEBI" id="CHEBI:29033"/>
    </cofactor>
</comment>
<evidence type="ECO:0000256" key="1">
    <source>
        <dbReference type="ARBA" id="ARBA00001954"/>
    </source>
</evidence>
<dbReference type="Pfam" id="PF02668">
    <property type="entry name" value="TauD"/>
    <property type="match status" value="1"/>
</dbReference>
<dbReference type="InterPro" id="IPR003819">
    <property type="entry name" value="TauD/TfdA-like"/>
</dbReference>
<dbReference type="SUPFAM" id="SSF51197">
    <property type="entry name" value="Clavaminate synthase-like"/>
    <property type="match status" value="1"/>
</dbReference>
<dbReference type="GO" id="GO:0051213">
    <property type="term" value="F:dioxygenase activity"/>
    <property type="evidence" value="ECO:0007669"/>
    <property type="project" value="UniProtKB-KW"/>
</dbReference>
<name>A0A5D4JNG1_9ACTN</name>
<comment type="caution">
    <text evidence="6">The sequence shown here is derived from an EMBL/GenBank/DDBJ whole genome shotgun (WGS) entry which is preliminary data.</text>
</comment>
<gene>
    <name evidence="6" type="ORF">FY004_07560</name>
</gene>
<sequence length="314" mass="34805">MNANTTLAHVIEADAPVPLAEYVGRERDALRTALHKNGAVLLRGFAVGGAKGLDAVVRQFAGSAPLDYTERSSPRKPIHGHVYTSTEYPAGEEIFLHNENSYQAVWPRLLFFHCAQPPTTLGATPLADTRSIHDLIHPDVRAEFIRRKWLVVRNYSDALGLPWQEVFGTNSREAVEQQCARNGIAVEWLGPHRLRTKAVRDAVHRHPVTGDAVWFNHATVFHVSTLPAVVRHGLLEMCGEENLPSNTYYGDGAPIPGAVLDHLRDSYRSASTRFDYRKDDVVLVDNMLTAHGREPFTGPRVVAVAMAEPSSDLR</sequence>
<dbReference type="PANTHER" id="PTHR10696">
    <property type="entry name" value="GAMMA-BUTYROBETAINE HYDROXYLASE-RELATED"/>
    <property type="match status" value="1"/>
</dbReference>
<accession>A0A5D4JNG1</accession>
<keyword evidence="2" id="KW-0560">Oxidoreductase</keyword>
<organism evidence="6 7">
    <name type="scientific">Streptomyces parvus</name>
    <dbReference type="NCBI Taxonomy" id="66428"/>
    <lineage>
        <taxon>Bacteria</taxon>
        <taxon>Bacillati</taxon>
        <taxon>Actinomycetota</taxon>
        <taxon>Actinomycetes</taxon>
        <taxon>Kitasatosporales</taxon>
        <taxon>Streptomycetaceae</taxon>
        <taxon>Streptomyces</taxon>
    </lineage>
</organism>
<dbReference type="InterPro" id="IPR042098">
    <property type="entry name" value="TauD-like_sf"/>
</dbReference>
<proteinExistence type="predicted"/>
<dbReference type="Proteomes" id="UP000323242">
    <property type="component" value="Unassembled WGS sequence"/>
</dbReference>
<evidence type="ECO:0000256" key="2">
    <source>
        <dbReference type="ARBA" id="ARBA00023002"/>
    </source>
</evidence>
<evidence type="ECO:0000259" key="5">
    <source>
        <dbReference type="Pfam" id="PF02668"/>
    </source>
</evidence>
<evidence type="ECO:0000256" key="4">
    <source>
        <dbReference type="ARBA" id="ARBA00023194"/>
    </source>
</evidence>
<dbReference type="GO" id="GO:0017000">
    <property type="term" value="P:antibiotic biosynthetic process"/>
    <property type="evidence" value="ECO:0007669"/>
    <property type="project" value="UniProtKB-KW"/>
</dbReference>
<evidence type="ECO:0000313" key="7">
    <source>
        <dbReference type="Proteomes" id="UP000323242"/>
    </source>
</evidence>
<keyword evidence="7" id="KW-1185">Reference proteome</keyword>
<dbReference type="AlphaFoldDB" id="A0A5D4JNG1"/>
<dbReference type="RefSeq" id="WP_109200597.1">
    <property type="nucleotide sequence ID" value="NZ_VSZQ01000029.1"/>
</dbReference>
<feature type="domain" description="TauD/TfdA-like" evidence="5">
    <location>
        <begin position="9"/>
        <end position="305"/>
    </location>
</feature>
<dbReference type="Gene3D" id="3.60.130.10">
    <property type="entry name" value="Clavaminate synthase-like"/>
    <property type="match status" value="1"/>
</dbReference>
<keyword evidence="4" id="KW-0045">Antibiotic biosynthesis</keyword>
<dbReference type="EMBL" id="VSZQ01000029">
    <property type="protein sequence ID" value="TYR65173.1"/>
    <property type="molecule type" value="Genomic_DNA"/>
</dbReference>
<evidence type="ECO:0000313" key="6">
    <source>
        <dbReference type="EMBL" id="TYR65173.1"/>
    </source>
</evidence>
<dbReference type="InterPro" id="IPR050411">
    <property type="entry name" value="AlphaKG_dependent_hydroxylases"/>
</dbReference>
<dbReference type="PANTHER" id="PTHR10696:SF56">
    <property type="entry name" value="TAUD_TFDA-LIKE DOMAIN-CONTAINING PROTEIN"/>
    <property type="match status" value="1"/>
</dbReference>
<evidence type="ECO:0000256" key="3">
    <source>
        <dbReference type="ARBA" id="ARBA00023004"/>
    </source>
</evidence>
<reference evidence="6 7" key="1">
    <citation type="submission" date="2019-08" db="EMBL/GenBank/DDBJ databases">
        <title>Draft genome for granaticin producer strain Streptomyces parvus C05.</title>
        <authorList>
            <person name="Gonzalez-Pimentel J.L."/>
        </authorList>
    </citation>
    <scope>NUCLEOTIDE SEQUENCE [LARGE SCALE GENOMIC DNA]</scope>
    <source>
        <strain evidence="6 7">C05</strain>
    </source>
</reference>